<dbReference type="InterPro" id="IPR050229">
    <property type="entry name" value="GlpE_sulfurtransferase"/>
</dbReference>
<dbReference type="PROSITE" id="PS50987">
    <property type="entry name" value="HTH_ARSR_2"/>
    <property type="match status" value="1"/>
</dbReference>
<dbReference type="Pfam" id="PF01022">
    <property type="entry name" value="HTH_5"/>
    <property type="match status" value="1"/>
</dbReference>
<gene>
    <name evidence="3" type="ORF">FAM09_15710</name>
</gene>
<dbReference type="PANTHER" id="PTHR43031">
    <property type="entry name" value="FAD-DEPENDENT OXIDOREDUCTASE"/>
    <property type="match status" value="1"/>
</dbReference>
<accession>A0A4S8HU25</accession>
<dbReference type="SUPFAM" id="SSF46785">
    <property type="entry name" value="Winged helix' DNA-binding domain"/>
    <property type="match status" value="1"/>
</dbReference>
<evidence type="ECO:0000313" key="3">
    <source>
        <dbReference type="EMBL" id="THU38129.1"/>
    </source>
</evidence>
<evidence type="ECO:0000259" key="1">
    <source>
        <dbReference type="PROSITE" id="PS50206"/>
    </source>
</evidence>
<reference evidence="3 4" key="1">
    <citation type="submission" date="2019-04" db="EMBL/GenBank/DDBJ databases">
        <title>Niastella caeni sp. nov., isolated from activated sludge.</title>
        <authorList>
            <person name="Sheng M."/>
        </authorList>
    </citation>
    <scope>NUCLEOTIDE SEQUENCE [LARGE SCALE GENOMIC DNA]</scope>
    <source>
        <strain evidence="3 4">HX-2-15</strain>
    </source>
</reference>
<dbReference type="InterPro" id="IPR036388">
    <property type="entry name" value="WH-like_DNA-bd_sf"/>
</dbReference>
<comment type="caution">
    <text evidence="3">The sequence shown here is derived from an EMBL/GenBank/DDBJ whole genome shotgun (WGS) entry which is preliminary data.</text>
</comment>
<protein>
    <submittedName>
        <fullName evidence="3">Metalloregulator ArsR/SmtB family transcription factor</fullName>
    </submittedName>
</protein>
<dbReference type="SMART" id="SM00418">
    <property type="entry name" value="HTH_ARSR"/>
    <property type="match status" value="1"/>
</dbReference>
<proteinExistence type="predicted"/>
<dbReference type="CDD" id="cd00090">
    <property type="entry name" value="HTH_ARSR"/>
    <property type="match status" value="1"/>
</dbReference>
<dbReference type="EMBL" id="STFF01000004">
    <property type="protein sequence ID" value="THU38129.1"/>
    <property type="molecule type" value="Genomic_DNA"/>
</dbReference>
<feature type="domain" description="HTH arsR-type" evidence="2">
    <location>
        <begin position="6"/>
        <end position="104"/>
    </location>
</feature>
<name>A0A4S8HU25_9BACT</name>
<dbReference type="InterPro" id="IPR001845">
    <property type="entry name" value="HTH_ArsR_DNA-bd_dom"/>
</dbReference>
<dbReference type="InterPro" id="IPR036390">
    <property type="entry name" value="WH_DNA-bd_sf"/>
</dbReference>
<dbReference type="Gene3D" id="3.40.250.10">
    <property type="entry name" value="Rhodanese-like domain"/>
    <property type="match status" value="1"/>
</dbReference>
<dbReference type="InterPro" id="IPR036873">
    <property type="entry name" value="Rhodanese-like_dom_sf"/>
</dbReference>
<dbReference type="SMART" id="SM00450">
    <property type="entry name" value="RHOD"/>
    <property type="match status" value="1"/>
</dbReference>
<dbReference type="NCBIfam" id="NF033788">
    <property type="entry name" value="HTH_metalloreg"/>
    <property type="match status" value="1"/>
</dbReference>
<dbReference type="Pfam" id="PF00581">
    <property type="entry name" value="Rhodanese"/>
    <property type="match status" value="1"/>
</dbReference>
<dbReference type="Proteomes" id="UP000306918">
    <property type="component" value="Unassembled WGS sequence"/>
</dbReference>
<dbReference type="CDD" id="cd00158">
    <property type="entry name" value="RHOD"/>
    <property type="match status" value="1"/>
</dbReference>
<dbReference type="InterPro" id="IPR011991">
    <property type="entry name" value="ArsR-like_HTH"/>
</dbReference>
<dbReference type="OrthoDB" id="9808735at2"/>
<dbReference type="SUPFAM" id="SSF52821">
    <property type="entry name" value="Rhodanese/Cell cycle control phosphatase"/>
    <property type="match status" value="1"/>
</dbReference>
<organism evidence="3 4">
    <name type="scientific">Niastella caeni</name>
    <dbReference type="NCBI Taxonomy" id="2569763"/>
    <lineage>
        <taxon>Bacteria</taxon>
        <taxon>Pseudomonadati</taxon>
        <taxon>Bacteroidota</taxon>
        <taxon>Chitinophagia</taxon>
        <taxon>Chitinophagales</taxon>
        <taxon>Chitinophagaceae</taxon>
        <taxon>Niastella</taxon>
    </lineage>
</organism>
<dbReference type="InterPro" id="IPR001763">
    <property type="entry name" value="Rhodanese-like_dom"/>
</dbReference>
<dbReference type="PROSITE" id="PS50206">
    <property type="entry name" value="RHODANESE_3"/>
    <property type="match status" value="1"/>
</dbReference>
<dbReference type="PANTHER" id="PTHR43031:SF7">
    <property type="entry name" value="NITRIC OXIDE REDUCTASE FLRD-NAD(+) REDUCTASE"/>
    <property type="match status" value="1"/>
</dbReference>
<sequence>MEKRVFKDKAYSILATMVKAMANPHRLEIVDLLGQGEKTVEEIAGETGMSVANTSQHLQVLKSANLVEIRREGNFINYKLTHEEIYKSWQNLRELGLNHIAEMEKLVKDFREKRNSLEALKIDELLTKMKSKNVVVLDIRPETEFQNGHITGAINIPIEELATQLKNLPKNKEYVAYCRGPFCVFADEAVAVLNKKGYSAKRLNEGFPDWVLKGLPVSYSKAS</sequence>
<keyword evidence="4" id="KW-1185">Reference proteome</keyword>
<feature type="domain" description="Rhodanese" evidence="1">
    <location>
        <begin position="130"/>
        <end position="219"/>
    </location>
</feature>
<dbReference type="Gene3D" id="1.10.10.10">
    <property type="entry name" value="Winged helix-like DNA-binding domain superfamily/Winged helix DNA-binding domain"/>
    <property type="match status" value="1"/>
</dbReference>
<dbReference type="GO" id="GO:0003700">
    <property type="term" value="F:DNA-binding transcription factor activity"/>
    <property type="evidence" value="ECO:0007669"/>
    <property type="project" value="InterPro"/>
</dbReference>
<evidence type="ECO:0000313" key="4">
    <source>
        <dbReference type="Proteomes" id="UP000306918"/>
    </source>
</evidence>
<dbReference type="PRINTS" id="PR00778">
    <property type="entry name" value="HTHARSR"/>
</dbReference>
<dbReference type="AlphaFoldDB" id="A0A4S8HU25"/>
<evidence type="ECO:0000259" key="2">
    <source>
        <dbReference type="PROSITE" id="PS50987"/>
    </source>
</evidence>